<dbReference type="Gramene" id="TVU51452">
    <property type="protein sequence ID" value="TVU51452"/>
    <property type="gene ID" value="EJB05_02883"/>
</dbReference>
<keyword evidence="2" id="KW-1185">Reference proteome</keyword>
<proteinExistence type="predicted"/>
<gene>
    <name evidence="1" type="ORF">EJB05_02883</name>
</gene>
<feature type="non-terminal residue" evidence="1">
    <location>
        <position position="1"/>
    </location>
</feature>
<dbReference type="Proteomes" id="UP000324897">
    <property type="component" value="Chromosome 6"/>
</dbReference>
<dbReference type="AlphaFoldDB" id="A0A5J9WRT4"/>
<evidence type="ECO:0000313" key="1">
    <source>
        <dbReference type="EMBL" id="TVU51452.1"/>
    </source>
</evidence>
<organism evidence="1 2">
    <name type="scientific">Eragrostis curvula</name>
    <name type="common">weeping love grass</name>
    <dbReference type="NCBI Taxonomy" id="38414"/>
    <lineage>
        <taxon>Eukaryota</taxon>
        <taxon>Viridiplantae</taxon>
        <taxon>Streptophyta</taxon>
        <taxon>Embryophyta</taxon>
        <taxon>Tracheophyta</taxon>
        <taxon>Spermatophyta</taxon>
        <taxon>Magnoliopsida</taxon>
        <taxon>Liliopsida</taxon>
        <taxon>Poales</taxon>
        <taxon>Poaceae</taxon>
        <taxon>PACMAD clade</taxon>
        <taxon>Chloridoideae</taxon>
        <taxon>Eragrostideae</taxon>
        <taxon>Eragrostidinae</taxon>
        <taxon>Eragrostis</taxon>
    </lineage>
</organism>
<accession>A0A5J9WRT4</accession>
<reference evidence="1 2" key="1">
    <citation type="journal article" date="2019" name="Sci. Rep.">
        <title>A high-quality genome of Eragrostis curvula grass provides insights into Poaceae evolution and supports new strategies to enhance forage quality.</title>
        <authorList>
            <person name="Carballo J."/>
            <person name="Santos B.A.C.M."/>
            <person name="Zappacosta D."/>
            <person name="Garbus I."/>
            <person name="Selva J.P."/>
            <person name="Gallo C.A."/>
            <person name="Diaz A."/>
            <person name="Albertini E."/>
            <person name="Caccamo M."/>
            <person name="Echenique V."/>
        </authorList>
    </citation>
    <scope>NUCLEOTIDE SEQUENCE [LARGE SCALE GENOMIC DNA]</scope>
    <source>
        <strain evidence="2">cv. Victoria</strain>
        <tissue evidence="1">Leaf</tissue>
    </source>
</reference>
<protein>
    <submittedName>
        <fullName evidence="1">Uncharacterized protein</fullName>
    </submittedName>
</protein>
<evidence type="ECO:0000313" key="2">
    <source>
        <dbReference type="Proteomes" id="UP000324897"/>
    </source>
</evidence>
<dbReference type="EMBL" id="RWGY01000002">
    <property type="protein sequence ID" value="TVU51452.1"/>
    <property type="molecule type" value="Genomic_DNA"/>
</dbReference>
<comment type="caution">
    <text evidence="1">The sequence shown here is derived from an EMBL/GenBank/DDBJ whole genome shotgun (WGS) entry which is preliminary data.</text>
</comment>
<sequence>MHIGCCVGAPPLKLDPNILIVPDPELNAAIYLELVLFLRLLDLEPSSRGARRSGKGHWLAALPPGFEAWATHGTAA</sequence>
<name>A0A5J9WRT4_9POAL</name>